<protein>
    <submittedName>
        <fullName evidence="4">GlxA family transcriptional regulator</fullName>
    </submittedName>
</protein>
<evidence type="ECO:0000256" key="2">
    <source>
        <dbReference type="ARBA" id="ARBA00023163"/>
    </source>
</evidence>
<reference evidence="5" key="1">
    <citation type="journal article" date="2019" name="Int. J. Syst. Evol. Microbiol.">
        <title>The Global Catalogue of Microorganisms (GCM) 10K type strain sequencing project: providing services to taxonomists for standard genome sequencing and annotation.</title>
        <authorList>
            <consortium name="The Broad Institute Genomics Platform"/>
            <consortium name="The Broad Institute Genome Sequencing Center for Infectious Disease"/>
            <person name="Wu L."/>
            <person name="Ma J."/>
        </authorList>
    </citation>
    <scope>NUCLEOTIDE SEQUENCE [LARGE SCALE GENOMIC DNA]</scope>
    <source>
        <strain evidence="5">JCM 17551</strain>
    </source>
</reference>
<dbReference type="SMART" id="SM00342">
    <property type="entry name" value="HTH_ARAC"/>
    <property type="match status" value="1"/>
</dbReference>
<dbReference type="InterPro" id="IPR002818">
    <property type="entry name" value="DJ-1/PfpI"/>
</dbReference>
<dbReference type="InterPro" id="IPR052158">
    <property type="entry name" value="INH-QAR"/>
</dbReference>
<evidence type="ECO:0000259" key="3">
    <source>
        <dbReference type="PROSITE" id="PS01124"/>
    </source>
</evidence>
<dbReference type="SUPFAM" id="SSF46689">
    <property type="entry name" value="Homeodomain-like"/>
    <property type="match status" value="2"/>
</dbReference>
<keyword evidence="1" id="KW-0805">Transcription regulation</keyword>
<evidence type="ECO:0000256" key="1">
    <source>
        <dbReference type="ARBA" id="ARBA00023015"/>
    </source>
</evidence>
<dbReference type="PROSITE" id="PS01124">
    <property type="entry name" value="HTH_ARAC_FAMILY_2"/>
    <property type="match status" value="1"/>
</dbReference>
<dbReference type="RefSeq" id="WP_344800064.1">
    <property type="nucleotide sequence ID" value="NZ_BAABBN010000012.1"/>
</dbReference>
<evidence type="ECO:0000313" key="5">
    <source>
        <dbReference type="Proteomes" id="UP001501565"/>
    </source>
</evidence>
<gene>
    <name evidence="4" type="ORF">GCM10022277_36600</name>
</gene>
<organism evidence="4 5">
    <name type="scientific">Litoribacillus peritrichatus</name>
    <dbReference type="NCBI Taxonomy" id="718191"/>
    <lineage>
        <taxon>Bacteria</taxon>
        <taxon>Pseudomonadati</taxon>
        <taxon>Pseudomonadota</taxon>
        <taxon>Gammaproteobacteria</taxon>
        <taxon>Oceanospirillales</taxon>
        <taxon>Oceanospirillaceae</taxon>
        <taxon>Litoribacillus</taxon>
    </lineage>
</organism>
<proteinExistence type="predicted"/>
<keyword evidence="2" id="KW-0804">Transcription</keyword>
<dbReference type="InterPro" id="IPR029062">
    <property type="entry name" value="Class_I_gatase-like"/>
</dbReference>
<name>A0ABP7N5C7_9GAMM</name>
<dbReference type="InterPro" id="IPR018060">
    <property type="entry name" value="HTH_AraC"/>
</dbReference>
<dbReference type="Pfam" id="PF01965">
    <property type="entry name" value="DJ-1_PfpI"/>
    <property type="match status" value="1"/>
</dbReference>
<dbReference type="PANTHER" id="PTHR43130">
    <property type="entry name" value="ARAC-FAMILY TRANSCRIPTIONAL REGULATOR"/>
    <property type="match status" value="1"/>
</dbReference>
<dbReference type="SUPFAM" id="SSF52317">
    <property type="entry name" value="Class I glutamine amidotransferase-like"/>
    <property type="match status" value="1"/>
</dbReference>
<evidence type="ECO:0000313" key="4">
    <source>
        <dbReference type="EMBL" id="GAA3936897.1"/>
    </source>
</evidence>
<dbReference type="PANTHER" id="PTHR43130:SF11">
    <property type="entry name" value="TRANSCRIPTIONAL REGULATORY PROTEIN"/>
    <property type="match status" value="1"/>
</dbReference>
<dbReference type="InterPro" id="IPR009057">
    <property type="entry name" value="Homeodomain-like_sf"/>
</dbReference>
<keyword evidence="5" id="KW-1185">Reference proteome</keyword>
<sequence length="333" mass="37977">MKHIVIAGFHGALATPITGVMDILSLTGVSWQRIMDEPPEPRFKVWLASADGLAIKCINHLEIGVQMSFAQVMNSAELKENLFAIFVPTIGSPIEVTLAQNPEMLEFLRWGHQHNRVIAGNCTGNFFLAEAGLLNAKSATTHWGYKTLFEARYPEVQLKADQLITVDDNLFCAGGGLAWFDLAIYMIEKEFGYDWALQTSKAFVIDYRRESQLSYSLSRMAQNHTDALVAKIQCYFEDHYHQNQELEDVAAKFNISKRTLIRRFKAAMNMTPYAYLQQTRIEVSQKLLAETQLTPEQVVNNVGYEDISSFRRLFKQTTGLTLAEYRQRYARRL</sequence>
<dbReference type="Gene3D" id="1.10.10.60">
    <property type="entry name" value="Homeodomain-like"/>
    <property type="match status" value="2"/>
</dbReference>
<accession>A0ABP7N5C7</accession>
<comment type="caution">
    <text evidence="4">The sequence shown here is derived from an EMBL/GenBank/DDBJ whole genome shotgun (WGS) entry which is preliminary data.</text>
</comment>
<dbReference type="Proteomes" id="UP001501565">
    <property type="component" value="Unassembled WGS sequence"/>
</dbReference>
<feature type="domain" description="HTH araC/xylS-type" evidence="3">
    <location>
        <begin position="230"/>
        <end position="328"/>
    </location>
</feature>
<dbReference type="EMBL" id="BAABBN010000012">
    <property type="protein sequence ID" value="GAA3936897.1"/>
    <property type="molecule type" value="Genomic_DNA"/>
</dbReference>
<dbReference type="Gene3D" id="3.40.50.880">
    <property type="match status" value="1"/>
</dbReference>
<dbReference type="Pfam" id="PF12833">
    <property type="entry name" value="HTH_18"/>
    <property type="match status" value="1"/>
</dbReference>